<evidence type="ECO:0000313" key="2">
    <source>
        <dbReference type="Proteomes" id="UP000091857"/>
    </source>
</evidence>
<reference evidence="2" key="1">
    <citation type="journal article" date="2016" name="Nat. Biotechnol.">
        <title>Sequencing wild and cultivated cassava and related species reveals extensive interspecific hybridization and genetic diversity.</title>
        <authorList>
            <person name="Bredeson J.V."/>
            <person name="Lyons J.B."/>
            <person name="Prochnik S.E."/>
            <person name="Wu G.A."/>
            <person name="Ha C.M."/>
            <person name="Edsinger-Gonzales E."/>
            <person name="Grimwood J."/>
            <person name="Schmutz J."/>
            <person name="Rabbi I.Y."/>
            <person name="Egesi C."/>
            <person name="Nauluvula P."/>
            <person name="Lebot V."/>
            <person name="Ndunguru J."/>
            <person name="Mkamilo G."/>
            <person name="Bart R.S."/>
            <person name="Setter T.L."/>
            <person name="Gleadow R.M."/>
            <person name="Kulakow P."/>
            <person name="Ferguson M.E."/>
            <person name="Rounsley S."/>
            <person name="Rokhsar D.S."/>
        </authorList>
    </citation>
    <scope>NUCLEOTIDE SEQUENCE [LARGE SCALE GENOMIC DNA]</scope>
    <source>
        <strain evidence="2">cv. AM560-2</strain>
    </source>
</reference>
<gene>
    <name evidence="1" type="ORF">MANES_05G006400v8</name>
</gene>
<sequence length="424" mass="47852">MLRMRWLSYYSSALVTLLLVVFQVHGNCMVLSQAGSSNDSSVFARTNGTHFVMNNKPLYLNGFNAYWMVYMASDPSTRAKVTSAFQQASRNGMNIARTWAFRDGGSDKPLQISPGSYNEDMFKGLDFVISEAGKHGIYLILSLVNNYEEFGGRPRYVQWARERGQQLSNDDDFYTNPTVKTFYKSHVKAVLTRVNSITGVTYQEDPTIFAWELMNEPRCSDFSGTQIQDWIKEMASYVKSIDSSHLLEIGLEGFYGDSMKQLNPGNLLVGTDFITNNQVPDIDFSTIHLYPEQWLLNSSEEDQAAFVDSWVKAHIQDSDSVLKKPLIIGEFGKSSRIPGYSLQKRDGYFVKIYNAIYSSVTSEGPFSGGVFWQLMAQGMDSWADGYQVVLEESPSTASVIAEQSRKLSSFTHEKRKENASDMQM</sequence>
<dbReference type="Proteomes" id="UP000091857">
    <property type="component" value="Chromosome 5"/>
</dbReference>
<comment type="caution">
    <text evidence="1">The sequence shown here is derived from an EMBL/GenBank/DDBJ whole genome shotgun (WGS) entry which is preliminary data.</text>
</comment>
<protein>
    <submittedName>
        <fullName evidence="1">Uncharacterized protein</fullName>
    </submittedName>
</protein>
<name>A0ACB7HM61_MANES</name>
<evidence type="ECO:0000313" key="1">
    <source>
        <dbReference type="EMBL" id="KAG8653370.1"/>
    </source>
</evidence>
<proteinExistence type="predicted"/>
<accession>A0ACB7HM61</accession>
<dbReference type="EMBL" id="CM004391">
    <property type="protein sequence ID" value="KAG8653370.1"/>
    <property type="molecule type" value="Genomic_DNA"/>
</dbReference>
<organism evidence="1 2">
    <name type="scientific">Manihot esculenta</name>
    <name type="common">Cassava</name>
    <name type="synonym">Jatropha manihot</name>
    <dbReference type="NCBI Taxonomy" id="3983"/>
    <lineage>
        <taxon>Eukaryota</taxon>
        <taxon>Viridiplantae</taxon>
        <taxon>Streptophyta</taxon>
        <taxon>Embryophyta</taxon>
        <taxon>Tracheophyta</taxon>
        <taxon>Spermatophyta</taxon>
        <taxon>Magnoliopsida</taxon>
        <taxon>eudicotyledons</taxon>
        <taxon>Gunneridae</taxon>
        <taxon>Pentapetalae</taxon>
        <taxon>rosids</taxon>
        <taxon>fabids</taxon>
        <taxon>Malpighiales</taxon>
        <taxon>Euphorbiaceae</taxon>
        <taxon>Crotonoideae</taxon>
        <taxon>Manihoteae</taxon>
        <taxon>Manihot</taxon>
    </lineage>
</organism>
<keyword evidence="2" id="KW-1185">Reference proteome</keyword>